<evidence type="ECO:0000313" key="3">
    <source>
        <dbReference type="Proteomes" id="UP000606889"/>
    </source>
</evidence>
<comment type="caution">
    <text evidence="2">The sequence shown here is derived from an EMBL/GenBank/DDBJ whole genome shotgun (WGS) entry which is preliminary data.</text>
</comment>
<dbReference type="RefSeq" id="WP_186857975.1">
    <property type="nucleotide sequence ID" value="NZ_JACOON010000004.1"/>
</dbReference>
<evidence type="ECO:0000313" key="2">
    <source>
        <dbReference type="EMBL" id="MBC5648472.1"/>
    </source>
</evidence>
<dbReference type="Proteomes" id="UP000606889">
    <property type="component" value="Unassembled WGS sequence"/>
</dbReference>
<sequence>MATLYELTENWQTVMNLLEDGADAEAVENALADISGEIEEKADGYAKIIFELNGEAEKIKAEKDRLYAREQAFKNNAKAMKERLEEAMVRCGKPKFKTELFSFNIQKNAPSVVIEDEDRFRMWAEKNMPDVLKHKVEVDKKQLSDALKNGAVVEYAGLKYSESLRIR</sequence>
<name>A0ABR7EFE3_9FIRM</name>
<keyword evidence="1" id="KW-0175">Coiled coil</keyword>
<gene>
    <name evidence="2" type="ORF">H8S18_09005</name>
</gene>
<accession>A0ABR7EFE3</accession>
<protein>
    <submittedName>
        <fullName evidence="2">Siphovirus Gp157 family protein</fullName>
    </submittedName>
</protein>
<organism evidence="2 3">
    <name type="scientific">Christensenella tenuis</name>
    <dbReference type="NCBI Taxonomy" id="2763033"/>
    <lineage>
        <taxon>Bacteria</taxon>
        <taxon>Bacillati</taxon>
        <taxon>Bacillota</taxon>
        <taxon>Clostridia</taxon>
        <taxon>Christensenellales</taxon>
        <taxon>Christensenellaceae</taxon>
        <taxon>Christensenella</taxon>
    </lineage>
</organism>
<feature type="coiled-coil region" evidence="1">
    <location>
        <begin position="49"/>
        <end position="90"/>
    </location>
</feature>
<dbReference type="EMBL" id="JACOON010000004">
    <property type="protein sequence ID" value="MBC5648472.1"/>
    <property type="molecule type" value="Genomic_DNA"/>
</dbReference>
<evidence type="ECO:0000256" key="1">
    <source>
        <dbReference type="SAM" id="Coils"/>
    </source>
</evidence>
<keyword evidence="3" id="KW-1185">Reference proteome</keyword>
<dbReference type="InterPro" id="IPR008840">
    <property type="entry name" value="Sipho_Gp157"/>
</dbReference>
<reference evidence="2 3" key="1">
    <citation type="submission" date="2020-08" db="EMBL/GenBank/DDBJ databases">
        <title>Genome public.</title>
        <authorList>
            <person name="Liu C."/>
            <person name="Sun Q."/>
        </authorList>
    </citation>
    <scope>NUCLEOTIDE SEQUENCE [LARGE SCALE GENOMIC DNA]</scope>
    <source>
        <strain evidence="2 3">NSJ-35</strain>
    </source>
</reference>
<proteinExistence type="predicted"/>
<dbReference type="Pfam" id="PF05565">
    <property type="entry name" value="Sipho_Gp157"/>
    <property type="match status" value="1"/>
</dbReference>